<dbReference type="EMBL" id="MEIA01000078">
    <property type="protein sequence ID" value="OJF14856.1"/>
    <property type="molecule type" value="Genomic_DNA"/>
</dbReference>
<reference evidence="1 2" key="1">
    <citation type="submission" date="2016-09" db="EMBL/GenBank/DDBJ databases">
        <title>Couchioplanes caeruleus draft genome sequence.</title>
        <authorList>
            <person name="Sheehan J."/>
            <person name="Caffrey P."/>
        </authorList>
    </citation>
    <scope>NUCLEOTIDE SEQUENCE [LARGE SCALE GENOMIC DNA]</scope>
    <source>
        <strain evidence="1 2">DSM 43634</strain>
    </source>
</reference>
<dbReference type="InterPro" id="IPR054058">
    <property type="entry name" value="HTH_67"/>
</dbReference>
<proteinExistence type="predicted"/>
<dbReference type="AlphaFoldDB" id="A0A1K0FQ70"/>
<dbReference type="Pfam" id="PF21863">
    <property type="entry name" value="HTH_67"/>
    <property type="match status" value="1"/>
</dbReference>
<sequence>MSTEPLARRLWELYEPLHAVTYFAPQARAAFEGAGLRGFWRGYFAGRAAPLGAAAPAPVTALFFSFAPAMVARALPDVWQRLSPEQALAARLDGAVAALRSVLPHEPARWAEAADLLEIAAGAAMTDGRALGGANAALPRPADPLARLWHAATVLREHRGDGHIAALVDAELSGCQALALRDALYGGRERLQPSRGWTDSEWEVAARALHTRGWLDADGRPTGAGEAAHRAVEDRTDRLAAQPWTALSAGDQARLSHVLAPLAGAAGALLPYPNPIGVPRAVAGG</sequence>
<dbReference type="RefSeq" id="WP_071804088.1">
    <property type="nucleotide sequence ID" value="NZ_MEIA01000078.1"/>
</dbReference>
<gene>
    <name evidence="1" type="ORF">BG844_07485</name>
</gene>
<keyword evidence="2" id="KW-1185">Reference proteome</keyword>
<dbReference type="NCBIfam" id="NF047719">
    <property type="entry name" value="SCO6745_fam_HTH"/>
    <property type="match status" value="1"/>
</dbReference>
<organism evidence="1 2">
    <name type="scientific">Couchioplanes caeruleus subsp. caeruleus</name>
    <dbReference type="NCBI Taxonomy" id="56427"/>
    <lineage>
        <taxon>Bacteria</taxon>
        <taxon>Bacillati</taxon>
        <taxon>Actinomycetota</taxon>
        <taxon>Actinomycetes</taxon>
        <taxon>Micromonosporales</taxon>
        <taxon>Micromonosporaceae</taxon>
        <taxon>Couchioplanes</taxon>
    </lineage>
</organism>
<protein>
    <recommendedName>
        <fullName evidence="3">SalK</fullName>
    </recommendedName>
</protein>
<comment type="caution">
    <text evidence="1">The sequence shown here is derived from an EMBL/GenBank/DDBJ whole genome shotgun (WGS) entry which is preliminary data.</text>
</comment>
<evidence type="ECO:0000313" key="1">
    <source>
        <dbReference type="EMBL" id="OJF14856.1"/>
    </source>
</evidence>
<evidence type="ECO:0000313" key="2">
    <source>
        <dbReference type="Proteomes" id="UP000182486"/>
    </source>
</evidence>
<name>A0A1K0FQ70_9ACTN</name>
<accession>A0A1K0FQ70</accession>
<evidence type="ECO:0008006" key="3">
    <source>
        <dbReference type="Google" id="ProtNLM"/>
    </source>
</evidence>
<dbReference type="Proteomes" id="UP000182486">
    <property type="component" value="Unassembled WGS sequence"/>
</dbReference>